<evidence type="ECO:0000256" key="1">
    <source>
        <dbReference type="SAM" id="Phobius"/>
    </source>
</evidence>
<protein>
    <recommendedName>
        <fullName evidence="4">DUF4179 domain-containing protein</fullName>
    </recommendedName>
</protein>
<name>D6E7Q8_9ACTN</name>
<evidence type="ECO:0008006" key="4">
    <source>
        <dbReference type="Google" id="ProtNLM"/>
    </source>
</evidence>
<keyword evidence="1" id="KW-1133">Transmembrane helix</keyword>
<dbReference type="KEGG" id="gpa:GPA_10260"/>
<accession>D6E7Q8</accession>
<feature type="transmembrane region" description="Helical" evidence="1">
    <location>
        <begin position="49"/>
        <end position="73"/>
    </location>
</feature>
<dbReference type="HOGENOM" id="CLU_846592_0_0_11"/>
<keyword evidence="3" id="KW-1185">Reference proteome</keyword>
<reference evidence="2 3" key="2">
    <citation type="submission" date="2010-03" db="EMBL/GenBank/DDBJ databases">
        <authorList>
            <person name="Pajon A."/>
        </authorList>
    </citation>
    <scope>NUCLEOTIDE SEQUENCE [LARGE SCALE GENOMIC DNA]</scope>
    <source>
        <strain evidence="3">7-10-1-b</strain>
    </source>
</reference>
<dbReference type="AlphaFoldDB" id="D6E7Q8"/>
<evidence type="ECO:0000313" key="2">
    <source>
        <dbReference type="EMBL" id="CBL03755.1"/>
    </source>
</evidence>
<dbReference type="BioCyc" id="GPAM657308:GPA_RS04725-MONOMER"/>
<evidence type="ECO:0000313" key="3">
    <source>
        <dbReference type="Proteomes" id="UP000008805"/>
    </source>
</evidence>
<organism evidence="2 3">
    <name type="scientific">Gordonibacter pamelaeae 7-10-1-b</name>
    <dbReference type="NCBI Taxonomy" id="657308"/>
    <lineage>
        <taxon>Bacteria</taxon>
        <taxon>Bacillati</taxon>
        <taxon>Actinomycetota</taxon>
        <taxon>Coriobacteriia</taxon>
        <taxon>Eggerthellales</taxon>
        <taxon>Eggerthellaceae</taxon>
        <taxon>Gordonibacter</taxon>
    </lineage>
</organism>
<keyword evidence="1" id="KW-0812">Transmembrane</keyword>
<dbReference type="RefSeq" id="WP_015539105.1">
    <property type="nucleotide sequence ID" value="NC_021021.1"/>
</dbReference>
<proteinExistence type="predicted"/>
<dbReference type="EMBL" id="FP929047">
    <property type="protein sequence ID" value="CBL03755.1"/>
    <property type="molecule type" value="Genomic_DNA"/>
</dbReference>
<reference evidence="2 3" key="1">
    <citation type="submission" date="2010-03" db="EMBL/GenBank/DDBJ databases">
        <title>The genome sequence of Gordonibacter pamelaeae 7-10-1-bT.</title>
        <authorList>
            <consortium name="metaHIT consortium -- http://www.metahit.eu/"/>
            <person name="Pajon A."/>
            <person name="Turner K."/>
            <person name="Parkhill J."/>
            <person name="Timmis K."/>
            <person name="Oxley A."/>
            <person name="Wurdemann D."/>
        </authorList>
    </citation>
    <scope>NUCLEOTIDE SEQUENCE [LARGE SCALE GENOMIC DNA]</scope>
    <source>
        <strain evidence="3">7-10-1-b</strain>
    </source>
</reference>
<gene>
    <name evidence="2" type="ORF">GPA_10260</name>
</gene>
<sequence length="316" mass="34327">MTSPNLHEYNDLMGCVELPDHVREAVLREARTTKAAGVSAPRRRWGRAIVAGGCAVALAVALAVGLNAAGLLASTPEPAPEGSAASVSTNRNFFALAAYAAENPEQEPGKTVELSLGAFRPGSASGDGLGQIIAGFDFDITCTGDHIASITYELEGDGLFFEWYDEEQFLRAHGVYGEDDPAVEEGYTIEDGTAFSVDYDEQDLDERRVNCSVFVPVQLEGELLELDGQMYSLGENYEEIERLSNRFWAMAFSQAADNLARSTFKMTATFEDGTTQTKSYVIAPVADFEELYRDHRESRGESDLPALFTITESVAA</sequence>
<keyword evidence="1" id="KW-0472">Membrane</keyword>
<dbReference type="Proteomes" id="UP000008805">
    <property type="component" value="Chromosome"/>
</dbReference>